<evidence type="ECO:0000313" key="2">
    <source>
        <dbReference type="Proteomes" id="UP000015106"/>
    </source>
</evidence>
<evidence type="ECO:0000313" key="1">
    <source>
        <dbReference type="EnsemblPlants" id="TuG1812G0700002630.01.T01"/>
    </source>
</evidence>
<sequence length="85" mass="9923">MMVPFWTKKKSSTTVLNQRLEEFYIISLVHLQHVKWSILFRGKINFPLKSAAGHTLLYDGVTWSHSFDSRYIFSLGLFTKENDLG</sequence>
<reference evidence="1" key="2">
    <citation type="submission" date="2018-03" db="EMBL/GenBank/DDBJ databases">
        <title>The Triticum urartu genome reveals the dynamic nature of wheat genome evolution.</title>
        <authorList>
            <person name="Ling H."/>
            <person name="Ma B."/>
            <person name="Shi X."/>
            <person name="Liu H."/>
            <person name="Dong L."/>
            <person name="Sun H."/>
            <person name="Cao Y."/>
            <person name="Gao Q."/>
            <person name="Zheng S."/>
            <person name="Li Y."/>
            <person name="Yu Y."/>
            <person name="Du H."/>
            <person name="Qi M."/>
            <person name="Li Y."/>
            <person name="Yu H."/>
            <person name="Cui Y."/>
            <person name="Wang N."/>
            <person name="Chen C."/>
            <person name="Wu H."/>
            <person name="Zhao Y."/>
            <person name="Zhang J."/>
            <person name="Li Y."/>
            <person name="Zhou W."/>
            <person name="Zhang B."/>
            <person name="Hu W."/>
            <person name="Eijk M."/>
            <person name="Tang J."/>
            <person name="Witsenboer H."/>
            <person name="Zhao S."/>
            <person name="Li Z."/>
            <person name="Zhang A."/>
            <person name="Wang D."/>
            <person name="Liang C."/>
        </authorList>
    </citation>
    <scope>NUCLEOTIDE SEQUENCE [LARGE SCALE GENOMIC DNA]</scope>
    <source>
        <strain evidence="1">cv. G1812</strain>
    </source>
</reference>
<reference evidence="2" key="1">
    <citation type="journal article" date="2013" name="Nature">
        <title>Draft genome of the wheat A-genome progenitor Triticum urartu.</title>
        <authorList>
            <person name="Ling H.Q."/>
            <person name="Zhao S."/>
            <person name="Liu D."/>
            <person name="Wang J."/>
            <person name="Sun H."/>
            <person name="Zhang C."/>
            <person name="Fan H."/>
            <person name="Li D."/>
            <person name="Dong L."/>
            <person name="Tao Y."/>
            <person name="Gao C."/>
            <person name="Wu H."/>
            <person name="Li Y."/>
            <person name="Cui Y."/>
            <person name="Guo X."/>
            <person name="Zheng S."/>
            <person name="Wang B."/>
            <person name="Yu K."/>
            <person name="Liang Q."/>
            <person name="Yang W."/>
            <person name="Lou X."/>
            <person name="Chen J."/>
            <person name="Feng M."/>
            <person name="Jian J."/>
            <person name="Zhang X."/>
            <person name="Luo G."/>
            <person name="Jiang Y."/>
            <person name="Liu J."/>
            <person name="Wang Z."/>
            <person name="Sha Y."/>
            <person name="Zhang B."/>
            <person name="Wu H."/>
            <person name="Tang D."/>
            <person name="Shen Q."/>
            <person name="Xue P."/>
            <person name="Zou S."/>
            <person name="Wang X."/>
            <person name="Liu X."/>
            <person name="Wang F."/>
            <person name="Yang Y."/>
            <person name="An X."/>
            <person name="Dong Z."/>
            <person name="Zhang K."/>
            <person name="Zhang X."/>
            <person name="Luo M.C."/>
            <person name="Dvorak J."/>
            <person name="Tong Y."/>
            <person name="Wang J."/>
            <person name="Yang H."/>
            <person name="Li Z."/>
            <person name="Wang D."/>
            <person name="Zhang A."/>
            <person name="Wang J."/>
        </authorList>
    </citation>
    <scope>NUCLEOTIDE SEQUENCE</scope>
    <source>
        <strain evidence="2">cv. G1812</strain>
    </source>
</reference>
<dbReference type="AlphaFoldDB" id="A0A8R7QY56"/>
<keyword evidence="2" id="KW-1185">Reference proteome</keyword>
<protein>
    <submittedName>
        <fullName evidence="1">Uncharacterized protein</fullName>
    </submittedName>
</protein>
<dbReference type="EnsemblPlants" id="TuG1812G0700002630.01.T01">
    <property type="protein sequence ID" value="TuG1812G0700002630.01.T01"/>
    <property type="gene ID" value="TuG1812G0700002630.01"/>
</dbReference>
<reference evidence="1" key="3">
    <citation type="submission" date="2022-06" db="UniProtKB">
        <authorList>
            <consortium name="EnsemblPlants"/>
        </authorList>
    </citation>
    <scope>IDENTIFICATION</scope>
</reference>
<dbReference type="Gramene" id="TuG1812G0700002630.01.T01">
    <property type="protein sequence ID" value="TuG1812G0700002630.01.T01"/>
    <property type="gene ID" value="TuG1812G0700002630.01"/>
</dbReference>
<accession>A0A8R7QY56</accession>
<dbReference type="Proteomes" id="UP000015106">
    <property type="component" value="Chromosome 7"/>
</dbReference>
<organism evidence="1 2">
    <name type="scientific">Triticum urartu</name>
    <name type="common">Red wild einkorn</name>
    <name type="synonym">Crithodium urartu</name>
    <dbReference type="NCBI Taxonomy" id="4572"/>
    <lineage>
        <taxon>Eukaryota</taxon>
        <taxon>Viridiplantae</taxon>
        <taxon>Streptophyta</taxon>
        <taxon>Embryophyta</taxon>
        <taxon>Tracheophyta</taxon>
        <taxon>Spermatophyta</taxon>
        <taxon>Magnoliopsida</taxon>
        <taxon>Liliopsida</taxon>
        <taxon>Poales</taxon>
        <taxon>Poaceae</taxon>
        <taxon>BOP clade</taxon>
        <taxon>Pooideae</taxon>
        <taxon>Triticodae</taxon>
        <taxon>Triticeae</taxon>
        <taxon>Triticinae</taxon>
        <taxon>Triticum</taxon>
    </lineage>
</organism>
<name>A0A8R7QY56_TRIUA</name>
<proteinExistence type="predicted"/>